<dbReference type="Proteomes" id="UP000006461">
    <property type="component" value="Chromosome"/>
</dbReference>
<evidence type="ECO:0000313" key="2">
    <source>
        <dbReference type="Proteomes" id="UP000006461"/>
    </source>
</evidence>
<dbReference type="PATRIC" id="fig|477641.3.peg.2402"/>
<dbReference type="KEGG" id="mmar:MODMU_2523"/>
<dbReference type="OrthoDB" id="134712at2"/>
<evidence type="ECO:0000313" key="1">
    <source>
        <dbReference type="EMBL" id="CCH87952.1"/>
    </source>
</evidence>
<organism evidence="1 2">
    <name type="scientific">Modestobacter italicus (strain DSM 44449 / CECT 9708 / BC 501)</name>
    <dbReference type="NCBI Taxonomy" id="2732864"/>
    <lineage>
        <taxon>Bacteria</taxon>
        <taxon>Bacillati</taxon>
        <taxon>Actinomycetota</taxon>
        <taxon>Actinomycetes</taxon>
        <taxon>Geodermatophilales</taxon>
        <taxon>Geodermatophilaceae</taxon>
        <taxon>Modestobacter</taxon>
    </lineage>
</organism>
<sequence length="65" mass="7306">MSGRPRRAASASERARVSVTRAVRQAMARLGERHPLLAQHLDRTIRTGTYCGYFPDPRAPVSWTL</sequence>
<dbReference type="STRING" id="477641.MODMU_2523"/>
<protein>
    <submittedName>
        <fullName evidence="1">Uncharacterized protein</fullName>
    </submittedName>
</protein>
<proteinExistence type="predicted"/>
<reference evidence="1 2" key="1">
    <citation type="journal article" date="2012" name="J. Bacteriol.">
        <title>Genome Sequence of Radiation-Resistant Modestobacter marinus Strain BC501, a Representative Actinobacterium That Thrives on Calcareous Stone Surfaces.</title>
        <authorList>
            <person name="Normand P."/>
            <person name="Gury J."/>
            <person name="Pujic P."/>
            <person name="Chouaia B."/>
            <person name="Crotti E."/>
            <person name="Brusetti L."/>
            <person name="Daffonchio D."/>
            <person name="Vacherie B."/>
            <person name="Barbe V."/>
            <person name="Medigue C."/>
            <person name="Calteau A."/>
            <person name="Ghodhbane-Gtari F."/>
            <person name="Essoussi I."/>
            <person name="Nouioui I."/>
            <person name="Abbassi-Ghozzi I."/>
            <person name="Gtari M."/>
        </authorList>
    </citation>
    <scope>NUCLEOTIDE SEQUENCE [LARGE SCALE GENOMIC DNA]</scope>
    <source>
        <strain evidence="2">BC 501</strain>
    </source>
</reference>
<dbReference type="AlphaFoldDB" id="I4EX39"/>
<dbReference type="EMBL" id="FO203431">
    <property type="protein sequence ID" value="CCH87952.1"/>
    <property type="molecule type" value="Genomic_DNA"/>
</dbReference>
<keyword evidence="2" id="KW-1185">Reference proteome</keyword>
<dbReference type="eggNOG" id="COG3899">
    <property type="taxonomic scope" value="Bacteria"/>
</dbReference>
<accession>I4EX39</accession>
<name>I4EX39_MODI5</name>
<dbReference type="HOGENOM" id="CLU_2845042_0_0_11"/>
<gene>
    <name evidence="1" type="ordered locus">MODMU_2523</name>
</gene>